<evidence type="ECO:0000256" key="2">
    <source>
        <dbReference type="ARBA" id="ARBA00023163"/>
    </source>
</evidence>
<dbReference type="RefSeq" id="WP_267537659.1">
    <property type="nucleotide sequence ID" value="NZ_JAPNKA010000001.1"/>
</dbReference>
<organism evidence="4 5">
    <name type="scientific">Archangium lansingense</name>
    <dbReference type="NCBI Taxonomy" id="2995310"/>
    <lineage>
        <taxon>Bacteria</taxon>
        <taxon>Pseudomonadati</taxon>
        <taxon>Myxococcota</taxon>
        <taxon>Myxococcia</taxon>
        <taxon>Myxococcales</taxon>
        <taxon>Cystobacterineae</taxon>
        <taxon>Archangiaceae</taxon>
        <taxon>Archangium</taxon>
    </lineage>
</organism>
<name>A0ABT4AB61_9BACT</name>
<dbReference type="InterPro" id="IPR029062">
    <property type="entry name" value="Class_I_gatase-like"/>
</dbReference>
<dbReference type="SUPFAM" id="SSF46689">
    <property type="entry name" value="Homeodomain-like"/>
    <property type="match status" value="2"/>
</dbReference>
<dbReference type="PANTHER" id="PTHR43130">
    <property type="entry name" value="ARAC-FAMILY TRANSCRIPTIONAL REGULATOR"/>
    <property type="match status" value="1"/>
</dbReference>
<dbReference type="Pfam" id="PF01965">
    <property type="entry name" value="DJ-1_PfpI"/>
    <property type="match status" value="1"/>
</dbReference>
<evidence type="ECO:0000313" key="5">
    <source>
        <dbReference type="Proteomes" id="UP001207654"/>
    </source>
</evidence>
<dbReference type="PROSITE" id="PS01124">
    <property type="entry name" value="HTH_ARAC_FAMILY_2"/>
    <property type="match status" value="1"/>
</dbReference>
<gene>
    <name evidence="4" type="ORF">OV287_31010</name>
</gene>
<sequence>MPSILPAGTTPSTMRIGRPRTVLFVAFPDMCLLDMTGPHTSFWAAGLRLRQLGLPAYDCHTVSLHGGLVRTVEGVELHTRPVSDFARKQVDTVVVPGSPNIAELIDDAGPLADWLGKVAKKARRMASVCTGAFYLAKAGLLHNRRAATHWGMCELLQSRFPALAVDADAIFVRADNVWTSAGVTAGIDLSLAMIEEDCGRDVSLFVARELVVFLRRSGGQSQHSTLLQAQTEDGGATFDELHAWMPDNLGSALSVEVLAAKANMSPRNFARMYKQKTGRTPAKAVEVMRLEAARRMLEDSDRNIDQIARQCGFGDEERMRLTFQRNLSVSPRDYRKRFAG</sequence>
<dbReference type="InterPro" id="IPR018060">
    <property type="entry name" value="HTH_AraC"/>
</dbReference>
<keyword evidence="1" id="KW-0805">Transcription regulation</keyword>
<evidence type="ECO:0000313" key="4">
    <source>
        <dbReference type="EMBL" id="MCY1078899.1"/>
    </source>
</evidence>
<dbReference type="Proteomes" id="UP001207654">
    <property type="component" value="Unassembled WGS sequence"/>
</dbReference>
<dbReference type="InterPro" id="IPR002818">
    <property type="entry name" value="DJ-1/PfpI"/>
</dbReference>
<proteinExistence type="predicted"/>
<dbReference type="SMART" id="SM00342">
    <property type="entry name" value="HTH_ARAC"/>
    <property type="match status" value="1"/>
</dbReference>
<accession>A0ABT4AB61</accession>
<feature type="domain" description="HTH araC/xylS-type" evidence="3">
    <location>
        <begin position="239"/>
        <end position="337"/>
    </location>
</feature>
<reference evidence="4 5" key="1">
    <citation type="submission" date="2022-11" db="EMBL/GenBank/DDBJ databases">
        <title>Minimal conservation of predation-associated metabolite biosynthetic gene clusters underscores biosynthetic potential of Myxococcota including descriptions for ten novel species: Archangium lansinium sp. nov., Myxococcus landrumus sp. nov., Nannocystis bai.</title>
        <authorList>
            <person name="Ahearne A."/>
            <person name="Stevens C."/>
            <person name="Phillips K."/>
        </authorList>
    </citation>
    <scope>NUCLEOTIDE SEQUENCE [LARGE SCALE GENOMIC DNA]</scope>
    <source>
        <strain evidence="4 5">MIWBW</strain>
    </source>
</reference>
<comment type="caution">
    <text evidence="4">The sequence shown here is derived from an EMBL/GenBank/DDBJ whole genome shotgun (WGS) entry which is preliminary data.</text>
</comment>
<dbReference type="InterPro" id="IPR052158">
    <property type="entry name" value="INH-QAR"/>
</dbReference>
<dbReference type="InterPro" id="IPR009057">
    <property type="entry name" value="Homeodomain-like_sf"/>
</dbReference>
<dbReference type="Pfam" id="PF12833">
    <property type="entry name" value="HTH_18"/>
    <property type="match status" value="1"/>
</dbReference>
<dbReference type="CDD" id="cd03137">
    <property type="entry name" value="GATase1_AraC_1"/>
    <property type="match status" value="1"/>
</dbReference>
<dbReference type="PANTHER" id="PTHR43130:SF3">
    <property type="entry name" value="HTH-TYPE TRANSCRIPTIONAL REGULATOR RV1931C"/>
    <property type="match status" value="1"/>
</dbReference>
<dbReference type="EMBL" id="JAPNKA010000001">
    <property type="protein sequence ID" value="MCY1078899.1"/>
    <property type="molecule type" value="Genomic_DNA"/>
</dbReference>
<keyword evidence="5" id="KW-1185">Reference proteome</keyword>
<dbReference type="SUPFAM" id="SSF52317">
    <property type="entry name" value="Class I glutamine amidotransferase-like"/>
    <property type="match status" value="1"/>
</dbReference>
<evidence type="ECO:0000259" key="3">
    <source>
        <dbReference type="PROSITE" id="PS01124"/>
    </source>
</evidence>
<evidence type="ECO:0000256" key="1">
    <source>
        <dbReference type="ARBA" id="ARBA00023015"/>
    </source>
</evidence>
<dbReference type="Gene3D" id="1.10.10.60">
    <property type="entry name" value="Homeodomain-like"/>
    <property type="match status" value="1"/>
</dbReference>
<dbReference type="Gene3D" id="3.40.50.880">
    <property type="match status" value="1"/>
</dbReference>
<protein>
    <submittedName>
        <fullName evidence="4">DJ-1/PfpI family protein</fullName>
    </submittedName>
</protein>
<keyword evidence="2" id="KW-0804">Transcription</keyword>